<evidence type="ECO:0000256" key="5">
    <source>
        <dbReference type="ARBA" id="ARBA00023235"/>
    </source>
</evidence>
<keyword evidence="1 6" id="KW-0547">Nucleotide-binding</keyword>
<dbReference type="GO" id="GO:0006260">
    <property type="term" value="P:DNA replication"/>
    <property type="evidence" value="ECO:0007669"/>
    <property type="project" value="UniProtKB-UniRule"/>
</dbReference>
<organism evidence="9 10">
    <name type="scientific">Halogranum amylolyticum</name>
    <dbReference type="NCBI Taxonomy" id="660520"/>
    <lineage>
        <taxon>Archaea</taxon>
        <taxon>Methanobacteriati</taxon>
        <taxon>Methanobacteriota</taxon>
        <taxon>Stenosarchaea group</taxon>
        <taxon>Halobacteria</taxon>
        <taxon>Halobacteriales</taxon>
        <taxon>Haloferacaceae</taxon>
    </lineage>
</organism>
<protein>
    <recommendedName>
        <fullName evidence="6">Type 2 DNA topoisomerase 6 subunit B</fullName>
        <ecNumber evidence="6">5.6.2.2</ecNumber>
    </recommendedName>
    <alternativeName>
        <fullName evidence="6">Type II DNA topoisomerase VI subunit B</fullName>
        <shortName evidence="6">TopoVI-B</shortName>
    </alternativeName>
</protein>
<dbReference type="SMART" id="SM00387">
    <property type="entry name" value="HATPase_c"/>
    <property type="match status" value="1"/>
</dbReference>
<dbReference type="OrthoDB" id="65493at2157"/>
<proteinExistence type="inferred from homology"/>
<feature type="binding site" evidence="6">
    <location>
        <begin position="109"/>
        <end position="110"/>
    </location>
    <ligand>
        <name>ATP</name>
        <dbReference type="ChEBI" id="CHEBI:30616"/>
    </ligand>
</feature>
<evidence type="ECO:0000256" key="3">
    <source>
        <dbReference type="ARBA" id="ARBA00023029"/>
    </source>
</evidence>
<keyword evidence="10" id="KW-1185">Reference proteome</keyword>
<evidence type="ECO:0000256" key="1">
    <source>
        <dbReference type="ARBA" id="ARBA00022741"/>
    </source>
</evidence>
<keyword evidence="3 6" id="KW-0799">Topoisomerase</keyword>
<dbReference type="GO" id="GO:0005524">
    <property type="term" value="F:ATP binding"/>
    <property type="evidence" value="ECO:0007669"/>
    <property type="project" value="UniProtKB-UniRule"/>
</dbReference>
<dbReference type="InterPro" id="IPR020568">
    <property type="entry name" value="Ribosomal_Su5_D2-typ_SF"/>
</dbReference>
<dbReference type="CDD" id="cd00823">
    <property type="entry name" value="TopoIIB_Trans"/>
    <property type="match status" value="1"/>
</dbReference>
<dbReference type="Pfam" id="PF18000">
    <property type="entry name" value="Top6b_C"/>
    <property type="match status" value="1"/>
</dbReference>
<evidence type="ECO:0000313" key="10">
    <source>
        <dbReference type="Proteomes" id="UP000199126"/>
    </source>
</evidence>
<dbReference type="InterPro" id="IPR014721">
    <property type="entry name" value="Ribsml_uS5_D2-typ_fold_subgr"/>
</dbReference>
<keyword evidence="2 6" id="KW-0067">ATP-binding</keyword>
<evidence type="ECO:0000313" key="9">
    <source>
        <dbReference type="EMBL" id="SEO83596.1"/>
    </source>
</evidence>
<dbReference type="AlphaFoldDB" id="A0A1H8SYP2"/>
<dbReference type="EC" id="5.6.2.2" evidence="6"/>
<dbReference type="HAMAP" id="MF_00322">
    <property type="entry name" value="Top6B"/>
    <property type="match status" value="1"/>
</dbReference>
<dbReference type="NCBIfam" id="NF011439">
    <property type="entry name" value="PRK14868.1"/>
    <property type="match status" value="1"/>
</dbReference>
<feature type="binding site" evidence="6">
    <location>
        <position position="636"/>
    </location>
    <ligand>
        <name>ATP</name>
        <dbReference type="ChEBI" id="CHEBI:30616"/>
    </ligand>
</feature>
<evidence type="ECO:0000256" key="2">
    <source>
        <dbReference type="ARBA" id="ARBA00022840"/>
    </source>
</evidence>
<dbReference type="InterPro" id="IPR003594">
    <property type="entry name" value="HATPase_dom"/>
</dbReference>
<sequence length="806" mass="88664">MTSFQSTLGEDSEIADELAQNQREISIAEFFEKNKHMLGFDSGARGLVTAVKEAVDNALDATEEAGLAPDIYVEIVEAGDYYRLIVEDNGPGITKAQLPKVFGKLLYGSRFHAREQSRGQQGIGISAAVLYSQLTSGKAAKITSRTQGSAEAQYFELIIDTDTNEPEIKEARETSWDRSHGTRIELEMEANMRARQQLHNYIKHTAVVNPHARLELREPGLDEPLKFERATDQLPAETEEIRPHPHGVELGTLIKMLQATESYSVSGFLQEEFTRVGKKTADKVVDSFRDRHFGREMGWSAPAAHDDADLEAAIVDAVSGKGADATDAFAEIVADTLRERERTTHHELRTIVDNAADAAAEEFGKTFGRTVRDNAVEAAWAVLSGYDEEHDVDRLTDDVYALVDDATSTRKDDATVRALAERLARKFGTADDTRHRATYERLRAYVDGAADATVEYDEATVGDTARENVTEAFWAVMRTVPDDVPKVNDVAASRDVSSELLDAMRETDILSPPTNCLSPITAELVEAGLRKEFDADFYAAATRDAEVHGGDPFIVEAGIAYGGELRSEGSVDLLRFANRVPLVYQRGACATTDVVKRIGWRNYGLDQPGGSGMPNGPAVIMIHVASTNVPFTSESKDALANIPEIEDEIELAIREAARELKSYLNKRRSMQKRRQKQDVLGKILPQMADKVSEVTGRPRPDIDGALARIMNNVSVEREIGDGEVTLVVENYSDRTEQPDITDIVSVEPQGLNGDATVVDLDGEWFVKWSPSVSAGETATLSYEVTDDADFDINVDGVETEKLTVQD</sequence>
<dbReference type="InterPro" id="IPR015320">
    <property type="entry name" value="TopoVI_B_transducer"/>
</dbReference>
<comment type="function">
    <text evidence="6">Relaxes both positive and negative superturns and exhibits a strong decatenase activity.</text>
</comment>
<dbReference type="PANTHER" id="PTHR48444:SF1">
    <property type="entry name" value="DNA TOPOISOMERASE 6 SUBUNIT B"/>
    <property type="match status" value="1"/>
</dbReference>
<dbReference type="EMBL" id="FODV01000005">
    <property type="protein sequence ID" value="SEO83596.1"/>
    <property type="molecule type" value="Genomic_DNA"/>
</dbReference>
<feature type="binding site" evidence="6">
    <location>
        <begin position="119"/>
        <end position="126"/>
    </location>
    <ligand>
        <name>ATP</name>
        <dbReference type="ChEBI" id="CHEBI:30616"/>
    </ligand>
</feature>
<dbReference type="NCBIfam" id="TIGR01052">
    <property type="entry name" value="top6b"/>
    <property type="match status" value="1"/>
</dbReference>
<dbReference type="InterPro" id="IPR036890">
    <property type="entry name" value="HATPase_C_sf"/>
</dbReference>
<gene>
    <name evidence="6" type="primary">top6B</name>
    <name evidence="9" type="ORF">SAMN04487948_105396</name>
</gene>
<feature type="domain" description="Histidine kinase/HSP90-like ATPase" evidence="8">
    <location>
        <begin position="42"/>
        <end position="163"/>
    </location>
</feature>
<keyword evidence="7" id="KW-0175">Coiled coil</keyword>
<dbReference type="Gene3D" id="6.10.20.80">
    <property type="match status" value="1"/>
</dbReference>
<evidence type="ECO:0000256" key="6">
    <source>
        <dbReference type="HAMAP-Rule" id="MF_00322"/>
    </source>
</evidence>
<dbReference type="InterPro" id="IPR040494">
    <property type="entry name" value="Top6b_C"/>
</dbReference>
<evidence type="ECO:0000256" key="7">
    <source>
        <dbReference type="SAM" id="Coils"/>
    </source>
</evidence>
<feature type="binding site" evidence="6">
    <location>
        <position position="88"/>
    </location>
    <ligand>
        <name>ATP</name>
        <dbReference type="ChEBI" id="CHEBI:30616"/>
    </ligand>
</feature>
<dbReference type="GO" id="GO:0003677">
    <property type="term" value="F:DNA binding"/>
    <property type="evidence" value="ECO:0007669"/>
    <property type="project" value="UniProtKB-UniRule"/>
</dbReference>
<feature type="coiled-coil region" evidence="7">
    <location>
        <begin position="646"/>
        <end position="673"/>
    </location>
</feature>
<keyword evidence="5 6" id="KW-0413">Isomerase</keyword>
<comment type="similarity">
    <text evidence="6">Belongs to the TOP6B family.</text>
</comment>
<comment type="catalytic activity">
    <reaction evidence="6">
        <text>ATP-dependent breakage, passage and rejoining of double-stranded DNA.</text>
        <dbReference type="EC" id="5.6.2.2"/>
    </reaction>
</comment>
<dbReference type="PANTHER" id="PTHR48444">
    <property type="entry name" value="DNA TOPOISOMERASE 6 SUBUNIT B"/>
    <property type="match status" value="1"/>
</dbReference>
<dbReference type="SUPFAM" id="SSF54211">
    <property type="entry name" value="Ribosomal protein S5 domain 2-like"/>
    <property type="match status" value="1"/>
</dbReference>
<accession>A0A1H8SYP2</accession>
<evidence type="ECO:0000259" key="8">
    <source>
        <dbReference type="SMART" id="SM00387"/>
    </source>
</evidence>
<dbReference type="GO" id="GO:0006265">
    <property type="term" value="P:DNA topological change"/>
    <property type="evidence" value="ECO:0007669"/>
    <property type="project" value="UniProtKB-UniRule"/>
</dbReference>
<dbReference type="GO" id="GO:0003918">
    <property type="term" value="F:DNA topoisomerase type II (double strand cut, ATP-hydrolyzing) activity"/>
    <property type="evidence" value="ECO:0007669"/>
    <property type="project" value="UniProtKB-UniRule"/>
</dbReference>
<reference evidence="10" key="1">
    <citation type="submission" date="2016-10" db="EMBL/GenBank/DDBJ databases">
        <authorList>
            <person name="Varghese N."/>
            <person name="Submissions S."/>
        </authorList>
    </citation>
    <scope>NUCLEOTIDE SEQUENCE [LARGE SCALE GENOMIC DNA]</scope>
    <source>
        <strain evidence="10">CGMCC 1.10121</strain>
    </source>
</reference>
<evidence type="ECO:0000256" key="4">
    <source>
        <dbReference type="ARBA" id="ARBA00023125"/>
    </source>
</evidence>
<keyword evidence="4 6" id="KW-0238">DNA-binding</keyword>
<dbReference type="Proteomes" id="UP000199126">
    <property type="component" value="Unassembled WGS sequence"/>
</dbReference>
<dbReference type="NCBIfam" id="NF003218">
    <property type="entry name" value="PRK04184.1"/>
    <property type="match status" value="1"/>
</dbReference>
<dbReference type="Pfam" id="PF09239">
    <property type="entry name" value="Topo-VIb_trans"/>
    <property type="match status" value="1"/>
</dbReference>
<feature type="binding site" evidence="6">
    <location>
        <position position="57"/>
    </location>
    <ligand>
        <name>ATP</name>
        <dbReference type="ChEBI" id="CHEBI:30616"/>
    </ligand>
</feature>
<comment type="subunit">
    <text evidence="6">Homodimer. Heterotetramer of two Top6A and two Top6B chains.</text>
</comment>
<dbReference type="RefSeq" id="WP_089824656.1">
    <property type="nucleotide sequence ID" value="NZ_FODV01000005.1"/>
</dbReference>
<dbReference type="InterPro" id="IPR005734">
    <property type="entry name" value="TopoVI_B"/>
</dbReference>
<name>A0A1H8SYP2_9EURY</name>
<dbReference type="Gene3D" id="3.30.565.10">
    <property type="entry name" value="Histidine kinase-like ATPase, C-terminal domain"/>
    <property type="match status" value="1"/>
</dbReference>
<dbReference type="Gene3D" id="3.30.230.10">
    <property type="match status" value="1"/>
</dbReference>
<dbReference type="SUPFAM" id="SSF55874">
    <property type="entry name" value="ATPase domain of HSP90 chaperone/DNA topoisomerase II/histidine kinase"/>
    <property type="match status" value="1"/>
</dbReference>
<dbReference type="Gene3D" id="2.60.40.2960">
    <property type="match status" value="1"/>
</dbReference>
<dbReference type="Pfam" id="PF02518">
    <property type="entry name" value="HATPase_c"/>
    <property type="match status" value="1"/>
</dbReference>
<dbReference type="Gene3D" id="1.10.8.50">
    <property type="match status" value="1"/>
</dbReference>